<keyword evidence="5" id="KW-1185">Reference proteome</keyword>
<protein>
    <submittedName>
        <fullName evidence="4">Amino acid ABC transporter substrate-binding protein, PAAT family</fullName>
    </submittedName>
</protein>
<dbReference type="PANTHER" id="PTHR35936">
    <property type="entry name" value="MEMBRANE-BOUND LYTIC MUREIN TRANSGLYCOSYLASE F"/>
    <property type="match status" value="1"/>
</dbReference>
<dbReference type="PANTHER" id="PTHR35936:SF25">
    <property type="entry name" value="ABC TRANSPORTER SUBSTRATE-BINDING PROTEIN"/>
    <property type="match status" value="1"/>
</dbReference>
<evidence type="ECO:0000313" key="4">
    <source>
        <dbReference type="EMBL" id="AQS39284.1"/>
    </source>
</evidence>
<accession>A0A1S6HUX8</accession>
<feature type="domain" description="Solute-binding protein family 3/N-terminal" evidence="3">
    <location>
        <begin position="53"/>
        <end position="267"/>
    </location>
</feature>
<dbReference type="AlphaFoldDB" id="A0A1S6HUX8"/>
<organism evidence="4 5">
    <name type="scientific">Shewanella psychrophila</name>
    <dbReference type="NCBI Taxonomy" id="225848"/>
    <lineage>
        <taxon>Bacteria</taxon>
        <taxon>Pseudomonadati</taxon>
        <taxon>Pseudomonadota</taxon>
        <taxon>Gammaproteobacteria</taxon>
        <taxon>Alteromonadales</taxon>
        <taxon>Shewanellaceae</taxon>
        <taxon>Shewanella</taxon>
    </lineage>
</organism>
<evidence type="ECO:0000313" key="5">
    <source>
        <dbReference type="Proteomes" id="UP000189545"/>
    </source>
</evidence>
<dbReference type="KEGG" id="spsw:Sps_04178"/>
<reference evidence="4 5" key="1">
    <citation type="submission" date="2016-03" db="EMBL/GenBank/DDBJ databases">
        <title>Complete genome sequence of Shewanella psychrophila WP2, a deep sea bacterium isolated from west Pacific sediment.</title>
        <authorList>
            <person name="Xu G."/>
            <person name="Jian H."/>
        </authorList>
    </citation>
    <scope>NUCLEOTIDE SEQUENCE [LARGE SCALE GENOMIC DNA]</scope>
    <source>
        <strain evidence="4 5">WP2</strain>
    </source>
</reference>
<dbReference type="Pfam" id="PF00497">
    <property type="entry name" value="SBP_bac_3"/>
    <property type="match status" value="1"/>
</dbReference>
<proteinExistence type="inferred from homology"/>
<dbReference type="Gene3D" id="3.40.190.10">
    <property type="entry name" value="Periplasmic binding protein-like II"/>
    <property type="match status" value="2"/>
</dbReference>
<evidence type="ECO:0000256" key="2">
    <source>
        <dbReference type="ARBA" id="ARBA00022729"/>
    </source>
</evidence>
<evidence type="ECO:0000259" key="3">
    <source>
        <dbReference type="Pfam" id="PF00497"/>
    </source>
</evidence>
<comment type="similarity">
    <text evidence="1">Belongs to the bacterial solute-binding protein 3 family.</text>
</comment>
<dbReference type="SUPFAM" id="SSF53850">
    <property type="entry name" value="Periplasmic binding protein-like II"/>
    <property type="match status" value="1"/>
</dbReference>
<keyword evidence="2" id="KW-0732">Signal</keyword>
<sequence length="273" mass="30110">MALQFTWIFRVNGLMPGPHIAFLKAFILTSSTLLGLCGYAHGDDTSQQPTQVIKLAAEDNWAPFANASGTGISHTIINSAFSRVGVEVESIVVPYSRAVVMAKKGLVEGVFNLVKEKSTEDHFVFGEQALFSATASFYQNAKMPIQAVDKWKLPPNTKVGIIEGYEYGDELNLLPNVQIFELSNHNQLINLLLLDRIDLAIMYDLVADQYIQRMGVTADIKQTFTNHTGQVYLAFSKDNPQAENLAKLLDTGLSSLKKDGSYQKIMASIESTN</sequence>
<dbReference type="EMBL" id="CP014782">
    <property type="protein sequence ID" value="AQS39284.1"/>
    <property type="molecule type" value="Genomic_DNA"/>
</dbReference>
<dbReference type="InterPro" id="IPR001638">
    <property type="entry name" value="Solute-binding_3/MltF_N"/>
</dbReference>
<evidence type="ECO:0000256" key="1">
    <source>
        <dbReference type="ARBA" id="ARBA00010333"/>
    </source>
</evidence>
<dbReference type="STRING" id="225848.Sps_04178"/>
<gene>
    <name evidence="4" type="ORF">Sps_04178</name>
</gene>
<name>A0A1S6HUX8_9GAMM</name>
<dbReference type="Proteomes" id="UP000189545">
    <property type="component" value="Chromosome"/>
</dbReference>